<accession>A0A9W6LH68</accession>
<evidence type="ECO:0000256" key="2">
    <source>
        <dbReference type="SAM" id="SignalP"/>
    </source>
</evidence>
<dbReference type="SUPFAM" id="SSF50494">
    <property type="entry name" value="Trypsin-like serine proteases"/>
    <property type="match status" value="1"/>
</dbReference>
<evidence type="ECO:0000313" key="3">
    <source>
        <dbReference type="EMBL" id="GLI43333.1"/>
    </source>
</evidence>
<proteinExistence type="predicted"/>
<evidence type="ECO:0000313" key="4">
    <source>
        <dbReference type="Proteomes" id="UP001144313"/>
    </source>
</evidence>
<keyword evidence="4" id="KW-1185">Reference proteome</keyword>
<keyword evidence="2" id="KW-0732">Signal</keyword>
<organism evidence="3 4">
    <name type="scientific">Glycomyces algeriensis</name>
    <dbReference type="NCBI Taxonomy" id="256037"/>
    <lineage>
        <taxon>Bacteria</taxon>
        <taxon>Bacillati</taxon>
        <taxon>Actinomycetota</taxon>
        <taxon>Actinomycetes</taxon>
        <taxon>Glycomycetales</taxon>
        <taxon>Glycomycetaceae</taxon>
        <taxon>Glycomyces</taxon>
    </lineage>
</organism>
<dbReference type="EMBL" id="BSDT01000001">
    <property type="protein sequence ID" value="GLI43333.1"/>
    <property type="molecule type" value="Genomic_DNA"/>
</dbReference>
<dbReference type="AlphaFoldDB" id="A0A9W6LH68"/>
<evidence type="ECO:0008006" key="5">
    <source>
        <dbReference type="Google" id="ProtNLM"/>
    </source>
</evidence>
<feature type="region of interest" description="Disordered" evidence="1">
    <location>
        <begin position="26"/>
        <end position="54"/>
    </location>
</feature>
<feature type="signal peptide" evidence="2">
    <location>
        <begin position="1"/>
        <end position="28"/>
    </location>
</feature>
<protein>
    <recommendedName>
        <fullName evidence="5">Streptogrisin C</fullName>
    </recommendedName>
</protein>
<dbReference type="InterPro" id="IPR043504">
    <property type="entry name" value="Peptidase_S1_PA_chymotrypsin"/>
</dbReference>
<name>A0A9W6LH68_9ACTN</name>
<evidence type="ECO:0000256" key="1">
    <source>
        <dbReference type="SAM" id="MobiDB-lite"/>
    </source>
</evidence>
<feature type="chain" id="PRO_5040904158" description="Streptogrisin C" evidence="2">
    <location>
        <begin position="29"/>
        <end position="403"/>
    </location>
</feature>
<dbReference type="Proteomes" id="UP001144313">
    <property type="component" value="Unassembled WGS sequence"/>
</dbReference>
<sequence length="403" mass="43733">MKNPITRRVLIALVAPIVLLAPPAAATAQEKDPEPTDGYQSPEESLKDELSNTAKTHGWSFEEAEAQYRVTEAIGEIAAKIAPERLEVFVGTALSEKPGGAPTLYIKGEADAFVHEVVKESGLDVNIADNQPYSFLELQERNTRLNGALTEAGFRNLSSGFDITAEGTITVEVGATRGLPSDPEEILKKLPEEFQEGVQLTVSDKLGNTAEHGYGGLAAYVGGTFNCTTGWTVVSPSGTTGVSTAGHCTGINQAWQPGHGFISLTWQQQHRGYWGDMEWHTTPGHVDEAEFYAHPNTRRDTLSVEPWWGFTVGESICMFGRSTNSRECGLDVQNPWWSCTLDGFLTESLVRMDGDVTIGGDSGGGWSWNNRAYGSHVGDCSWQNVFSRVDDMNEAIGVSVLTQ</sequence>
<comment type="caution">
    <text evidence="3">The sequence shown here is derived from an EMBL/GenBank/DDBJ whole genome shotgun (WGS) entry which is preliminary data.</text>
</comment>
<dbReference type="RefSeq" id="WP_270113659.1">
    <property type="nucleotide sequence ID" value="NZ_BAAAOL010000017.1"/>
</dbReference>
<dbReference type="InterPro" id="IPR009003">
    <property type="entry name" value="Peptidase_S1_PA"/>
</dbReference>
<gene>
    <name evidence="3" type="ORF">GALLR39Z86_31830</name>
</gene>
<reference evidence="3" key="1">
    <citation type="submission" date="2022-12" db="EMBL/GenBank/DDBJ databases">
        <title>Reference genome sequencing for broad-spectrum identification of bacterial and archaeal isolates by mass spectrometry.</title>
        <authorList>
            <person name="Sekiguchi Y."/>
            <person name="Tourlousse D.M."/>
        </authorList>
    </citation>
    <scope>NUCLEOTIDE SEQUENCE</scope>
    <source>
        <strain evidence="3">LLR39Z86</strain>
    </source>
</reference>
<dbReference type="Gene3D" id="2.40.10.10">
    <property type="entry name" value="Trypsin-like serine proteases"/>
    <property type="match status" value="2"/>
</dbReference>